<evidence type="ECO:0000259" key="11">
    <source>
        <dbReference type="Pfam" id="PF03033"/>
    </source>
</evidence>
<keyword evidence="5 10" id="KW-0133">Cell shape</keyword>
<sequence>MKFLITGGGTGGHIYPALAIANKIKKEIQGATILYVGTEKGLEAELVPREGFDFRAIRVKGFRRKLSLDTLDSVKTLFQGLNDARKIINEFKPDVVIGTGGYVCGPVVFISALKKIPTLIHEQNAYPGVTNRILSRFVDKVAGSFEESIKYFYDSNKVTITGNPIRDDFLKINRNKVKSIQKDSPIILSFGGSGGQKKLNEAMLEVIQKNVGGKLQIIHVTGKRFYKDFMKSLNKKIGSVESLGDNIKVLPYLYDMPNVLASSDLVITSAGAITIAEITAVGVPSILIPKGYTTENHQEFNARALEEKGASVMILEKDLTGEILNKKINELINDKNKLRHMAQQSKRLAKVDATDRIFKMIIDLIEER</sequence>
<comment type="caution">
    <text evidence="10">Lacks conserved residue(s) required for the propagation of feature annotation.</text>
</comment>
<feature type="domain" description="Glycosyl transferase family 28 C-terminal" evidence="12">
    <location>
        <begin position="187"/>
        <end position="356"/>
    </location>
</feature>
<evidence type="ECO:0000256" key="1">
    <source>
        <dbReference type="ARBA" id="ARBA00022475"/>
    </source>
</evidence>
<dbReference type="GO" id="GO:0051301">
    <property type="term" value="P:cell division"/>
    <property type="evidence" value="ECO:0007669"/>
    <property type="project" value="UniProtKB-KW"/>
</dbReference>
<dbReference type="InterPro" id="IPR007235">
    <property type="entry name" value="Glyco_trans_28_C"/>
</dbReference>
<evidence type="ECO:0000256" key="2">
    <source>
        <dbReference type="ARBA" id="ARBA00022618"/>
    </source>
</evidence>
<dbReference type="Proteomes" id="UP000029622">
    <property type="component" value="Unassembled WGS sequence"/>
</dbReference>
<keyword evidence="9 10" id="KW-0961">Cell wall biogenesis/degradation</keyword>
<comment type="caution">
    <text evidence="13">The sequence shown here is derived from an EMBL/GenBank/DDBJ whole genome shotgun (WGS) entry which is preliminary data.</text>
</comment>
<proteinExistence type="inferred from homology"/>
<evidence type="ECO:0000256" key="10">
    <source>
        <dbReference type="HAMAP-Rule" id="MF_00033"/>
    </source>
</evidence>
<dbReference type="GO" id="GO:0051991">
    <property type="term" value="F:UDP-N-acetyl-D-glucosamine:N-acetylmuramoyl-L-alanyl-D-glutamyl-meso-2,6-diaminopimelyl-D-alanyl-D-alanine-diphosphoundecaprenol 4-beta-N-acetylglucosaminlytransferase activity"/>
    <property type="evidence" value="ECO:0007669"/>
    <property type="project" value="RHEA"/>
</dbReference>
<evidence type="ECO:0000313" key="13">
    <source>
        <dbReference type="EMBL" id="KGG80568.1"/>
    </source>
</evidence>
<dbReference type="GO" id="GO:0050511">
    <property type="term" value="F:undecaprenyldiphospho-muramoylpentapeptide beta-N-acetylglucosaminyltransferase activity"/>
    <property type="evidence" value="ECO:0007669"/>
    <property type="project" value="UniProtKB-UniRule"/>
</dbReference>
<comment type="catalytic activity">
    <reaction evidence="10">
        <text>di-trans,octa-cis-undecaprenyl diphospho-N-acetyl-alpha-D-muramoyl-L-alanyl-D-glutamyl-meso-2,6-diaminopimeloyl-D-alanyl-D-alanine + UDP-N-acetyl-alpha-D-glucosamine = di-trans,octa-cis-undecaprenyl diphospho-[N-acetyl-alpha-D-glucosaminyl-(1-&gt;4)]-N-acetyl-alpha-D-muramoyl-L-alanyl-D-glutamyl-meso-2,6-diaminopimeloyl-D-alanyl-D-alanine + UDP + H(+)</text>
        <dbReference type="Rhea" id="RHEA:31227"/>
        <dbReference type="ChEBI" id="CHEBI:15378"/>
        <dbReference type="ChEBI" id="CHEBI:57705"/>
        <dbReference type="ChEBI" id="CHEBI:58223"/>
        <dbReference type="ChEBI" id="CHEBI:61387"/>
        <dbReference type="ChEBI" id="CHEBI:61388"/>
        <dbReference type="EC" id="2.4.1.227"/>
    </reaction>
</comment>
<dbReference type="PANTHER" id="PTHR21015:SF22">
    <property type="entry name" value="GLYCOSYLTRANSFERASE"/>
    <property type="match status" value="1"/>
</dbReference>
<dbReference type="Pfam" id="PF04101">
    <property type="entry name" value="Glyco_tran_28_C"/>
    <property type="match status" value="1"/>
</dbReference>
<evidence type="ECO:0000256" key="8">
    <source>
        <dbReference type="ARBA" id="ARBA00023306"/>
    </source>
</evidence>
<keyword evidence="2 10" id="KW-0132">Cell division</keyword>
<evidence type="ECO:0000313" key="14">
    <source>
        <dbReference type="Proteomes" id="UP000029622"/>
    </source>
</evidence>
<protein>
    <recommendedName>
        <fullName evidence="10">UDP-N-acetylglucosamine--N-acetylmuramyl-(pentapeptide) pyrophosphoryl-undecaprenol N-acetylglucosamine transferase</fullName>
        <ecNumber evidence="10">2.4.1.227</ecNumber>
    </recommendedName>
    <alternativeName>
        <fullName evidence="10">Undecaprenyl-PP-MurNAc-pentapeptide-UDPGlcNAc GlcNAc transferase</fullName>
    </alternativeName>
</protein>
<feature type="binding site" evidence="10">
    <location>
        <position position="124"/>
    </location>
    <ligand>
        <name>UDP-N-acetyl-alpha-D-glucosamine</name>
        <dbReference type="ChEBI" id="CHEBI:57705"/>
    </ligand>
</feature>
<dbReference type="EC" id="2.4.1.227" evidence="10"/>
<dbReference type="Pfam" id="PF03033">
    <property type="entry name" value="Glyco_transf_28"/>
    <property type="match status" value="1"/>
</dbReference>
<feature type="binding site" evidence="10">
    <location>
        <position position="193"/>
    </location>
    <ligand>
        <name>UDP-N-acetyl-alpha-D-glucosamine</name>
        <dbReference type="ChEBI" id="CHEBI:57705"/>
    </ligand>
</feature>
<dbReference type="GO" id="GO:0009252">
    <property type="term" value="P:peptidoglycan biosynthetic process"/>
    <property type="evidence" value="ECO:0007669"/>
    <property type="project" value="UniProtKB-UniRule"/>
</dbReference>
<comment type="subcellular location">
    <subcellularLocation>
        <location evidence="10">Cell membrane</location>
        <topology evidence="10">Peripheral membrane protein</topology>
        <orientation evidence="10">Cytoplasmic side</orientation>
    </subcellularLocation>
</comment>
<dbReference type="RefSeq" id="WP_035163114.1">
    <property type="nucleotide sequence ID" value="NZ_AZTB01000021.1"/>
</dbReference>
<dbReference type="GO" id="GO:0071555">
    <property type="term" value="P:cell wall organization"/>
    <property type="evidence" value="ECO:0007669"/>
    <property type="project" value="UniProtKB-KW"/>
</dbReference>
<feature type="domain" description="Glycosyltransferase family 28 N-terminal" evidence="11">
    <location>
        <begin position="3"/>
        <end position="142"/>
    </location>
</feature>
<dbReference type="CDD" id="cd03785">
    <property type="entry name" value="GT28_MurG"/>
    <property type="match status" value="1"/>
</dbReference>
<evidence type="ECO:0000256" key="4">
    <source>
        <dbReference type="ARBA" id="ARBA00022679"/>
    </source>
</evidence>
<keyword evidence="4 10" id="KW-0808">Transferase</keyword>
<dbReference type="InterPro" id="IPR004276">
    <property type="entry name" value="GlycoTrans_28_N"/>
</dbReference>
<dbReference type="PANTHER" id="PTHR21015">
    <property type="entry name" value="UDP-N-ACETYLGLUCOSAMINE--N-ACETYLMURAMYL-(PENTAPEPTIDE) PYROPHOSPHORYL-UNDECAPRENOL N-ACETYLGLUCOSAMINE TRANSFERASE 1"/>
    <property type="match status" value="1"/>
</dbReference>
<feature type="binding site" evidence="10">
    <location>
        <position position="166"/>
    </location>
    <ligand>
        <name>UDP-N-acetyl-alpha-D-glucosamine</name>
        <dbReference type="ChEBI" id="CHEBI:57705"/>
    </ligand>
</feature>
<evidence type="ECO:0000256" key="6">
    <source>
        <dbReference type="ARBA" id="ARBA00022984"/>
    </source>
</evidence>
<organism evidence="13 14">
    <name type="scientific">Caloranaerobacter azorensis H53214</name>
    <dbReference type="NCBI Taxonomy" id="1156417"/>
    <lineage>
        <taxon>Bacteria</taxon>
        <taxon>Bacillati</taxon>
        <taxon>Bacillota</taxon>
        <taxon>Tissierellia</taxon>
        <taxon>Tissierellales</taxon>
        <taxon>Thermohalobacteraceae</taxon>
        <taxon>Caloranaerobacter</taxon>
    </lineage>
</organism>
<accession>A0A096BIK7</accession>
<dbReference type="HAMAP" id="MF_00033">
    <property type="entry name" value="MurG"/>
    <property type="match status" value="1"/>
</dbReference>
<reference evidence="13 14" key="1">
    <citation type="submission" date="2013-12" db="EMBL/GenBank/DDBJ databases">
        <title>Draft genome sequence of Caloranaerobacter sp. H53214.</title>
        <authorList>
            <person name="Jiang L.J."/>
            <person name="Shao Z.Z."/>
            <person name="Long M.N."/>
        </authorList>
    </citation>
    <scope>NUCLEOTIDE SEQUENCE [LARGE SCALE GENOMIC DNA]</scope>
    <source>
        <strain evidence="13 14">H53214</strain>
    </source>
</reference>
<keyword evidence="7 10" id="KW-0472">Membrane</keyword>
<name>A0A096BIK7_9FIRM</name>
<dbReference type="InterPro" id="IPR006009">
    <property type="entry name" value="GlcNAc_MurG"/>
</dbReference>
<dbReference type="STRING" id="1156417.Y919_05540"/>
<comment type="similarity">
    <text evidence="10">Belongs to the glycosyltransferase 28 family. MurG subfamily.</text>
</comment>
<keyword evidence="1 10" id="KW-1003">Cell membrane</keyword>
<evidence type="ECO:0000256" key="7">
    <source>
        <dbReference type="ARBA" id="ARBA00023136"/>
    </source>
</evidence>
<gene>
    <name evidence="10" type="primary">murG</name>
    <name evidence="13" type="ORF">Y919_05540</name>
</gene>
<dbReference type="GO" id="GO:0005886">
    <property type="term" value="C:plasma membrane"/>
    <property type="evidence" value="ECO:0007669"/>
    <property type="project" value="UniProtKB-SubCell"/>
</dbReference>
<keyword evidence="8 10" id="KW-0131">Cell cycle</keyword>
<dbReference type="UniPathway" id="UPA00219"/>
<keyword evidence="3 10" id="KW-0328">Glycosyltransferase</keyword>
<dbReference type="Gene3D" id="3.40.50.2000">
    <property type="entry name" value="Glycogen Phosphorylase B"/>
    <property type="match status" value="2"/>
</dbReference>
<evidence type="ECO:0000256" key="3">
    <source>
        <dbReference type="ARBA" id="ARBA00022676"/>
    </source>
</evidence>
<dbReference type="GO" id="GO:0008360">
    <property type="term" value="P:regulation of cell shape"/>
    <property type="evidence" value="ECO:0007669"/>
    <property type="project" value="UniProtKB-KW"/>
</dbReference>
<comment type="pathway">
    <text evidence="10">Cell wall biogenesis; peptidoglycan biosynthesis.</text>
</comment>
<dbReference type="GO" id="GO:0005975">
    <property type="term" value="P:carbohydrate metabolic process"/>
    <property type="evidence" value="ECO:0007669"/>
    <property type="project" value="InterPro"/>
</dbReference>
<evidence type="ECO:0000259" key="12">
    <source>
        <dbReference type="Pfam" id="PF04101"/>
    </source>
</evidence>
<comment type="function">
    <text evidence="10">Cell wall formation. Catalyzes the transfer of a GlcNAc subunit on undecaprenyl-pyrophosphoryl-MurNAc-pentapeptide (lipid intermediate I) to form undecaprenyl-pyrophosphoryl-MurNAc-(pentapeptide)GlcNAc (lipid intermediate II).</text>
</comment>
<evidence type="ECO:0000256" key="5">
    <source>
        <dbReference type="ARBA" id="ARBA00022960"/>
    </source>
</evidence>
<feature type="binding site" evidence="10">
    <location>
        <begin position="10"/>
        <end position="12"/>
    </location>
    <ligand>
        <name>UDP-N-acetyl-alpha-D-glucosamine</name>
        <dbReference type="ChEBI" id="CHEBI:57705"/>
    </ligand>
</feature>
<dbReference type="SUPFAM" id="SSF53756">
    <property type="entry name" value="UDP-Glycosyltransferase/glycogen phosphorylase"/>
    <property type="match status" value="1"/>
</dbReference>
<keyword evidence="6 10" id="KW-0573">Peptidoglycan synthesis</keyword>
<feature type="binding site" evidence="10">
    <location>
        <position position="298"/>
    </location>
    <ligand>
        <name>UDP-N-acetyl-alpha-D-glucosamine</name>
        <dbReference type="ChEBI" id="CHEBI:57705"/>
    </ligand>
</feature>
<evidence type="ECO:0000256" key="9">
    <source>
        <dbReference type="ARBA" id="ARBA00023316"/>
    </source>
</evidence>
<dbReference type="EMBL" id="AZTB01000021">
    <property type="protein sequence ID" value="KGG80568.1"/>
    <property type="molecule type" value="Genomic_DNA"/>
</dbReference>
<dbReference type="NCBIfam" id="TIGR01133">
    <property type="entry name" value="murG"/>
    <property type="match status" value="1"/>
</dbReference>
<dbReference type="AlphaFoldDB" id="A0A096BIK7"/>